<keyword evidence="7 10" id="KW-1133">Transmembrane helix</keyword>
<dbReference type="PANTHER" id="PTHR43653:SF1">
    <property type="entry name" value="CYTOCHROME C-TYPE BIOGENESIS PROTEIN CCMF"/>
    <property type="match status" value="1"/>
</dbReference>
<feature type="transmembrane region" description="Helical" evidence="10">
    <location>
        <begin position="178"/>
        <end position="198"/>
    </location>
</feature>
<evidence type="ECO:0000256" key="3">
    <source>
        <dbReference type="ARBA" id="ARBA00022475"/>
    </source>
</evidence>
<keyword evidence="6" id="KW-0201">Cytochrome c-type biogenesis</keyword>
<evidence type="ECO:0000256" key="2">
    <source>
        <dbReference type="ARBA" id="ARBA00009186"/>
    </source>
</evidence>
<evidence type="ECO:0000256" key="5">
    <source>
        <dbReference type="ARBA" id="ARBA00022692"/>
    </source>
</evidence>
<keyword evidence="5 10" id="KW-0812">Transmembrane</keyword>
<feature type="transmembrane region" description="Helical" evidence="10">
    <location>
        <begin position="394"/>
        <end position="412"/>
    </location>
</feature>
<dbReference type="PRINTS" id="PR01410">
    <property type="entry name" value="CCBIOGENESIS"/>
</dbReference>
<evidence type="ECO:0000256" key="7">
    <source>
        <dbReference type="ARBA" id="ARBA00022989"/>
    </source>
</evidence>
<feature type="domain" description="Cytochrome c assembly protein" evidence="11">
    <location>
        <begin position="89"/>
        <end position="296"/>
    </location>
</feature>
<proteinExistence type="inferred from homology"/>
<comment type="function">
    <text evidence="9">Required for the biogenesis of c-type cytochromes. Possible subunit of a heme lyase.</text>
</comment>
<dbReference type="GO" id="GO:0005886">
    <property type="term" value="C:plasma membrane"/>
    <property type="evidence" value="ECO:0007669"/>
    <property type="project" value="UniProtKB-SubCell"/>
</dbReference>
<evidence type="ECO:0000256" key="6">
    <source>
        <dbReference type="ARBA" id="ARBA00022748"/>
    </source>
</evidence>
<dbReference type="STRING" id="1392877.SAMN05216221_0376"/>
<evidence type="ECO:0000256" key="1">
    <source>
        <dbReference type="ARBA" id="ARBA00004429"/>
    </source>
</evidence>
<name>A0A1H1M1S1_9PSED</name>
<gene>
    <name evidence="13" type="ORF">SAMN05216221_0376</name>
</gene>
<keyword evidence="8 10" id="KW-0472">Membrane</keyword>
<feature type="domain" description="Cytochrome c-type biogenesis protein CcmF C-terminal" evidence="12">
    <location>
        <begin position="316"/>
        <end position="636"/>
    </location>
</feature>
<dbReference type="GO" id="GO:0015232">
    <property type="term" value="F:heme transmembrane transporter activity"/>
    <property type="evidence" value="ECO:0007669"/>
    <property type="project" value="InterPro"/>
</dbReference>
<dbReference type="GO" id="GO:0017004">
    <property type="term" value="P:cytochrome complex assembly"/>
    <property type="evidence" value="ECO:0007669"/>
    <property type="project" value="UniProtKB-KW"/>
</dbReference>
<protein>
    <submittedName>
        <fullName evidence="13">Cytochrome c-type biogenesis protein CcmF</fullName>
    </submittedName>
</protein>
<feature type="transmembrane region" description="Helical" evidence="10">
    <location>
        <begin position="250"/>
        <end position="266"/>
    </location>
</feature>
<evidence type="ECO:0000256" key="10">
    <source>
        <dbReference type="SAM" id="Phobius"/>
    </source>
</evidence>
<evidence type="ECO:0000256" key="8">
    <source>
        <dbReference type="ARBA" id="ARBA00023136"/>
    </source>
</evidence>
<evidence type="ECO:0000313" key="13">
    <source>
        <dbReference type="EMBL" id="SDR80733.1"/>
    </source>
</evidence>
<dbReference type="PRINTS" id="PR01411">
    <property type="entry name" value="CCMFBIOGNSIS"/>
</dbReference>
<feature type="transmembrane region" description="Helical" evidence="10">
    <location>
        <begin position="275"/>
        <end position="294"/>
    </location>
</feature>
<sequence>MIPELGHLALILALCLAVVQATLPMVGAWRGDAQWMGLARPAAWGQFAFLLFSFLCLTQAFLVDDFSVAYVASNSNSALPWYYKFSAVWGAHEGSLLLWALILGSWTFAVSVFSRQLPEVMLARVLGVMGMISVGFLLFLIVTSNPFERLLPNAPSDGRDLNPLLQDFGLIVHPPMLYMGYVGFSVVFAFAIAALLGGRLDAAWARWSRPWTIVAWAFLSIGIVLGSWWAYYELGWGGWWFWDPVENASFMPWLVGTALLHSLAVTEKRGVFKSWTVLLAIAAFSLSLLGTFLVRSGVLTSVHAFAADPERGTFILIFLLFVVGSSLTLFALRAPVVKSAIGFGLWSRETLLLANNLILIVATAMILLGTLYPLVLDALSGAKLSVGPPYFNALFLPLMAILMLALGVGVLVRWKDTPLNWLGGMLLPVLVASGVLGVAAAFLLGDFHWAVLAACLLAAWVVLAGLRDLLDKTRHKGLLRGIAGLSRSYWGMQFAHLGIAVCALGVVLSSQYNVERDLRMAPGESVEVGGYRFVFDGAQHHEGPNYTSDRATVHVIEDGEEIAVLHPEKRLYTVQRMPMTEAGIDPGFTRDLYVALGEPLEDGAWAVRLHVKPFVRWIWLGGLLMALGGFLAALDRRYRVKVTTRAREALGMTGVQA</sequence>
<organism evidence="13 14">
    <name type="scientific">Pseudomonas oryzae</name>
    <dbReference type="NCBI Taxonomy" id="1392877"/>
    <lineage>
        <taxon>Bacteria</taxon>
        <taxon>Pseudomonadati</taxon>
        <taxon>Pseudomonadota</taxon>
        <taxon>Gammaproteobacteria</taxon>
        <taxon>Pseudomonadales</taxon>
        <taxon>Pseudomonadaceae</taxon>
        <taxon>Pseudomonas</taxon>
    </lineage>
</organism>
<dbReference type="InterPro" id="IPR003568">
    <property type="entry name" value="Cyt_c_biogenesis_CcmF"/>
</dbReference>
<feature type="transmembrane region" description="Helical" evidence="10">
    <location>
        <begin position="6"/>
        <end position="29"/>
    </location>
</feature>
<keyword evidence="3" id="KW-1003">Cell membrane</keyword>
<dbReference type="PANTHER" id="PTHR43653">
    <property type="entry name" value="CYTOCHROME C ASSEMBLY PROTEIN-RELATED"/>
    <property type="match status" value="1"/>
</dbReference>
<feature type="transmembrane region" description="Helical" evidence="10">
    <location>
        <begin position="314"/>
        <end position="332"/>
    </location>
</feature>
<feature type="transmembrane region" description="Helical" evidence="10">
    <location>
        <begin position="96"/>
        <end position="114"/>
    </location>
</feature>
<feature type="transmembrane region" description="Helical" evidence="10">
    <location>
        <begin position="41"/>
        <end position="62"/>
    </location>
</feature>
<comment type="subcellular location">
    <subcellularLocation>
        <location evidence="1">Cell inner membrane</location>
        <topology evidence="1">Multi-pass membrane protein</topology>
    </subcellularLocation>
</comment>
<feature type="transmembrane region" description="Helical" evidence="10">
    <location>
        <begin position="419"/>
        <end position="443"/>
    </location>
</feature>
<feature type="transmembrane region" description="Helical" evidence="10">
    <location>
        <begin position="490"/>
        <end position="512"/>
    </location>
</feature>
<evidence type="ECO:0000256" key="4">
    <source>
        <dbReference type="ARBA" id="ARBA00022519"/>
    </source>
</evidence>
<dbReference type="NCBIfam" id="TIGR00353">
    <property type="entry name" value="nrfE"/>
    <property type="match status" value="1"/>
</dbReference>
<dbReference type="EMBL" id="LT629751">
    <property type="protein sequence ID" value="SDR80733.1"/>
    <property type="molecule type" value="Genomic_DNA"/>
</dbReference>
<feature type="transmembrane region" description="Helical" evidence="10">
    <location>
        <begin position="121"/>
        <end position="142"/>
    </location>
</feature>
<dbReference type="GO" id="GO:0020037">
    <property type="term" value="F:heme binding"/>
    <property type="evidence" value="ECO:0007669"/>
    <property type="project" value="InterPro"/>
</dbReference>
<dbReference type="AlphaFoldDB" id="A0A1H1M1S1"/>
<dbReference type="InterPro" id="IPR002541">
    <property type="entry name" value="Cyt_c_assembly"/>
</dbReference>
<feature type="transmembrane region" description="Helical" evidence="10">
    <location>
        <begin position="614"/>
        <end position="634"/>
    </location>
</feature>
<keyword evidence="4" id="KW-0997">Cell inner membrane</keyword>
<dbReference type="RefSeq" id="WP_090347348.1">
    <property type="nucleotide sequence ID" value="NZ_LT629751.1"/>
</dbReference>
<evidence type="ECO:0000313" key="14">
    <source>
        <dbReference type="Proteomes" id="UP000243359"/>
    </source>
</evidence>
<evidence type="ECO:0000259" key="11">
    <source>
        <dbReference type="Pfam" id="PF01578"/>
    </source>
</evidence>
<reference evidence="14" key="1">
    <citation type="submission" date="2016-10" db="EMBL/GenBank/DDBJ databases">
        <authorList>
            <person name="Varghese N."/>
            <person name="Submissions S."/>
        </authorList>
    </citation>
    <scope>NUCLEOTIDE SEQUENCE [LARGE SCALE GENOMIC DNA]</scope>
    <source>
        <strain evidence="14">KCTC 32247</strain>
    </source>
</reference>
<accession>A0A1H1M1S1</accession>
<evidence type="ECO:0000256" key="9">
    <source>
        <dbReference type="ARBA" id="ARBA00037230"/>
    </source>
</evidence>
<dbReference type="OrthoDB" id="9761451at2"/>
<dbReference type="Pfam" id="PF16327">
    <property type="entry name" value="CcmF_C"/>
    <property type="match status" value="1"/>
</dbReference>
<dbReference type="InterPro" id="IPR003567">
    <property type="entry name" value="Cyt_c_biogenesis"/>
</dbReference>
<feature type="transmembrane region" description="Helical" evidence="10">
    <location>
        <begin position="449"/>
        <end position="470"/>
    </location>
</feature>
<keyword evidence="14" id="KW-1185">Reference proteome</keyword>
<feature type="transmembrane region" description="Helical" evidence="10">
    <location>
        <begin position="353"/>
        <end position="374"/>
    </location>
</feature>
<evidence type="ECO:0000259" key="12">
    <source>
        <dbReference type="Pfam" id="PF16327"/>
    </source>
</evidence>
<dbReference type="Proteomes" id="UP000243359">
    <property type="component" value="Chromosome I"/>
</dbReference>
<dbReference type="NCBIfam" id="NF007691">
    <property type="entry name" value="PRK10369.1"/>
    <property type="match status" value="1"/>
</dbReference>
<comment type="similarity">
    <text evidence="2">Belongs to the CcmF/CycK/Ccl1/NrfE/CcsA family.</text>
</comment>
<dbReference type="InterPro" id="IPR032523">
    <property type="entry name" value="CcmF_C"/>
</dbReference>
<dbReference type="Pfam" id="PF01578">
    <property type="entry name" value="Cytochrom_C_asm"/>
    <property type="match status" value="1"/>
</dbReference>
<feature type="transmembrane region" description="Helical" evidence="10">
    <location>
        <begin position="210"/>
        <end position="230"/>
    </location>
</feature>